<gene>
    <name evidence="3" type="ORF">ZEAMMB73_Zm00001d035148</name>
</gene>
<accession>A0A1D6LEQ1</accession>
<dbReference type="Gene3D" id="1.10.510.10">
    <property type="entry name" value="Transferase(Phosphotransferase) domain 1"/>
    <property type="match status" value="2"/>
</dbReference>
<dbReference type="SMR" id="A0A1D6LEQ1"/>
<dbReference type="AlphaFoldDB" id="A0A1D6LEQ1"/>
<dbReference type="PANTHER" id="PTHR24055">
    <property type="entry name" value="MITOGEN-ACTIVATED PROTEIN KINASE"/>
    <property type="match status" value="1"/>
</dbReference>
<protein>
    <submittedName>
        <fullName evidence="3">Protein kinase superfamily protein</fullName>
    </submittedName>
</protein>
<dbReference type="Pfam" id="PF00069">
    <property type="entry name" value="Pkinase"/>
    <property type="match status" value="1"/>
</dbReference>
<dbReference type="SUPFAM" id="SSF56112">
    <property type="entry name" value="Protein kinase-like (PK-like)"/>
    <property type="match status" value="2"/>
</dbReference>
<dbReference type="InterPro" id="IPR050117">
    <property type="entry name" value="MAPK"/>
</dbReference>
<dbReference type="GO" id="GO:0004672">
    <property type="term" value="F:protein kinase activity"/>
    <property type="evidence" value="ECO:0007669"/>
    <property type="project" value="InterPro"/>
</dbReference>
<keyword evidence="3" id="KW-0418">Kinase</keyword>
<name>A0A1D6LEQ1_MAIZE</name>
<evidence type="ECO:0000256" key="2">
    <source>
        <dbReference type="ARBA" id="ARBA00022840"/>
    </source>
</evidence>
<evidence type="ECO:0000256" key="1">
    <source>
        <dbReference type="ARBA" id="ARBA00022741"/>
    </source>
</evidence>
<dbReference type="STRING" id="4577.A0A1D6LEQ1"/>
<dbReference type="InParanoid" id="A0A1D6LEQ1"/>
<dbReference type="PROSITE" id="PS50011">
    <property type="entry name" value="PROTEIN_KINASE_DOM"/>
    <property type="match status" value="1"/>
</dbReference>
<dbReference type="EMBL" id="CM000782">
    <property type="protein sequence ID" value="AQK78425.1"/>
    <property type="molecule type" value="Genomic_DNA"/>
</dbReference>
<proteinExistence type="predicted"/>
<organism evidence="3">
    <name type="scientific">Zea mays</name>
    <name type="common">Maize</name>
    <dbReference type="NCBI Taxonomy" id="4577"/>
    <lineage>
        <taxon>Eukaryota</taxon>
        <taxon>Viridiplantae</taxon>
        <taxon>Streptophyta</taxon>
        <taxon>Embryophyta</taxon>
        <taxon>Tracheophyta</taxon>
        <taxon>Spermatophyta</taxon>
        <taxon>Magnoliopsida</taxon>
        <taxon>Liliopsida</taxon>
        <taxon>Poales</taxon>
        <taxon>Poaceae</taxon>
        <taxon>PACMAD clade</taxon>
        <taxon>Panicoideae</taxon>
        <taxon>Andropogonodae</taxon>
        <taxon>Andropogoneae</taxon>
        <taxon>Tripsacinae</taxon>
        <taxon>Zea</taxon>
    </lineage>
</organism>
<keyword evidence="1" id="KW-0547">Nucleotide-binding</keyword>
<feature type="non-terminal residue" evidence="3">
    <location>
        <position position="342"/>
    </location>
</feature>
<evidence type="ECO:0000313" key="3">
    <source>
        <dbReference type="EMBL" id="AQK78425.1"/>
    </source>
</evidence>
<dbReference type="ExpressionAtlas" id="A0A1D6LEQ1">
    <property type="expression patterns" value="baseline and differential"/>
</dbReference>
<sequence length="342" mass="39357">MWSIGCIFAEILTGKPLFPGKNVVHQLDLMTDLLGTPSTDTISQIRNEKTRRYLSSMRRKQPIPFSEKFPNADHSALKLLQRLLAFDPKDRPTAEEKLTKEDVKELIFQEILQYHPQLLKDYKKGLKRRVFYIPVRAVDRFRRQFASLEENGERNVALDRKHVSLPRTTTVHSTPIPAKEGPAATSQVAQRIPAARPKRVYSPAIDMWSIGCIFAEILTRKPLFPGKNVVHQLDLMTDLLGTPSADTISQIRNEKARRYLSSMRRKQPIPVSDRCGCNCCNVHINWLILDATLQDKIGWLFAPLVLLQFILTGSVELVNMHKYNSYVLKGYNPVYTFRYLRR</sequence>
<dbReference type="FunFam" id="1.10.510.10:FF:001849">
    <property type="match status" value="1"/>
</dbReference>
<dbReference type="InterPro" id="IPR000719">
    <property type="entry name" value="Prot_kinase_dom"/>
</dbReference>
<reference evidence="3" key="1">
    <citation type="submission" date="2015-12" db="EMBL/GenBank/DDBJ databases">
        <title>Update maize B73 reference genome by single molecule sequencing technologies.</title>
        <authorList>
            <consortium name="Maize Genome Sequencing Project"/>
            <person name="Ware D."/>
        </authorList>
    </citation>
    <scope>NUCLEOTIDE SEQUENCE</scope>
    <source>
        <tissue evidence="3">Seedling</tissue>
    </source>
</reference>
<dbReference type="InterPro" id="IPR011009">
    <property type="entry name" value="Kinase-like_dom_sf"/>
</dbReference>
<dbReference type="GO" id="GO:0005524">
    <property type="term" value="F:ATP binding"/>
    <property type="evidence" value="ECO:0007669"/>
    <property type="project" value="UniProtKB-KW"/>
</dbReference>
<keyword evidence="3" id="KW-0808">Transferase</keyword>
<keyword evidence="2" id="KW-0067">ATP-binding</keyword>